<gene>
    <name evidence="1" type="ORF">S12H4_40346</name>
</gene>
<feature type="non-terminal residue" evidence="1">
    <location>
        <position position="61"/>
    </location>
</feature>
<organism evidence="1">
    <name type="scientific">marine sediment metagenome</name>
    <dbReference type="NCBI Taxonomy" id="412755"/>
    <lineage>
        <taxon>unclassified sequences</taxon>
        <taxon>metagenomes</taxon>
        <taxon>ecological metagenomes</taxon>
    </lineage>
</organism>
<sequence>MKLVIDTKNGIAGDIVNAGLIGLGANEKQMISAMEYAGNHIGTAKIKPTIDHGALKLEVRI</sequence>
<evidence type="ECO:0000313" key="1">
    <source>
        <dbReference type="EMBL" id="GAI92302.1"/>
    </source>
</evidence>
<protein>
    <submittedName>
        <fullName evidence="1">Uncharacterized protein</fullName>
    </submittedName>
</protein>
<proteinExistence type="predicted"/>
<accession>X1SGZ8</accession>
<dbReference type="AlphaFoldDB" id="X1SGZ8"/>
<comment type="caution">
    <text evidence="1">The sequence shown here is derived from an EMBL/GenBank/DDBJ whole genome shotgun (WGS) entry which is preliminary data.</text>
</comment>
<name>X1SGZ8_9ZZZZ</name>
<reference evidence="1" key="1">
    <citation type="journal article" date="2014" name="Front. Microbiol.">
        <title>High frequency of phylogenetically diverse reductive dehalogenase-homologous genes in deep subseafloor sedimentary metagenomes.</title>
        <authorList>
            <person name="Kawai M."/>
            <person name="Futagami T."/>
            <person name="Toyoda A."/>
            <person name="Takaki Y."/>
            <person name="Nishi S."/>
            <person name="Hori S."/>
            <person name="Arai W."/>
            <person name="Tsubouchi T."/>
            <person name="Morono Y."/>
            <person name="Uchiyama I."/>
            <person name="Ito T."/>
            <person name="Fujiyama A."/>
            <person name="Inagaki F."/>
            <person name="Takami H."/>
        </authorList>
    </citation>
    <scope>NUCLEOTIDE SEQUENCE</scope>
    <source>
        <strain evidence="1">Expedition CK06-06</strain>
    </source>
</reference>
<dbReference type="EMBL" id="BARW01024472">
    <property type="protein sequence ID" value="GAI92302.1"/>
    <property type="molecule type" value="Genomic_DNA"/>
</dbReference>